<organism evidence="1 2">
    <name type="scientific">Eretmocerus hayati</name>
    <dbReference type="NCBI Taxonomy" id="131215"/>
    <lineage>
        <taxon>Eukaryota</taxon>
        <taxon>Metazoa</taxon>
        <taxon>Ecdysozoa</taxon>
        <taxon>Arthropoda</taxon>
        <taxon>Hexapoda</taxon>
        <taxon>Insecta</taxon>
        <taxon>Pterygota</taxon>
        <taxon>Neoptera</taxon>
        <taxon>Endopterygota</taxon>
        <taxon>Hymenoptera</taxon>
        <taxon>Apocrita</taxon>
        <taxon>Proctotrupomorpha</taxon>
        <taxon>Chalcidoidea</taxon>
        <taxon>Aphelinidae</taxon>
        <taxon>Aphelininae</taxon>
        <taxon>Eretmocerus</taxon>
    </lineage>
</organism>
<name>A0ACC2N3F0_9HYME</name>
<protein>
    <submittedName>
        <fullName evidence="1">Uncharacterized protein</fullName>
    </submittedName>
</protein>
<dbReference type="Proteomes" id="UP001239111">
    <property type="component" value="Chromosome 4"/>
</dbReference>
<comment type="caution">
    <text evidence="1">The sequence shown here is derived from an EMBL/GenBank/DDBJ whole genome shotgun (WGS) entry which is preliminary data.</text>
</comment>
<gene>
    <name evidence="1" type="ORF">QAD02_007340</name>
</gene>
<evidence type="ECO:0000313" key="1">
    <source>
        <dbReference type="EMBL" id="KAJ8665678.1"/>
    </source>
</evidence>
<proteinExistence type="predicted"/>
<sequence>MIKTICICFHGNADVERGFPANKRILQDNQKEKTLISLRHVWHAVHEVGGIQNVILTESMIRAVQNASSRRRDDIQLQKSMEEKASISETERKAKKRRIQHLQGQREELAATYNTKRQHLEDEILVSQKNC</sequence>
<accession>A0ACC2N3F0</accession>
<reference evidence="1" key="1">
    <citation type="submission" date="2023-04" db="EMBL/GenBank/DDBJ databases">
        <title>A chromosome-level genome assembly of the parasitoid wasp Eretmocerus hayati.</title>
        <authorList>
            <person name="Zhong Y."/>
            <person name="Liu S."/>
            <person name="Liu Y."/>
        </authorList>
    </citation>
    <scope>NUCLEOTIDE SEQUENCE</scope>
    <source>
        <strain evidence="1">ZJU_SS_LIU_2023</strain>
    </source>
</reference>
<dbReference type="EMBL" id="CM056744">
    <property type="protein sequence ID" value="KAJ8665678.1"/>
    <property type="molecule type" value="Genomic_DNA"/>
</dbReference>
<evidence type="ECO:0000313" key="2">
    <source>
        <dbReference type="Proteomes" id="UP001239111"/>
    </source>
</evidence>
<keyword evidence="2" id="KW-1185">Reference proteome</keyword>